<keyword evidence="2" id="KW-1133">Transmembrane helix</keyword>
<evidence type="ECO:0000313" key="3">
    <source>
        <dbReference type="EMBL" id="EQC25616.1"/>
    </source>
</evidence>
<feature type="transmembrane region" description="Helical" evidence="2">
    <location>
        <begin position="47"/>
        <end position="76"/>
    </location>
</feature>
<dbReference type="InterPro" id="IPR024862">
    <property type="entry name" value="TRPV"/>
</dbReference>
<dbReference type="OrthoDB" id="110569at2759"/>
<accession>T0PTQ9</accession>
<dbReference type="VEuPathDB" id="FungiDB:SDRG_16512"/>
<dbReference type="PANTHER" id="PTHR10582:SF2">
    <property type="entry name" value="INACTIVE"/>
    <property type="match status" value="1"/>
</dbReference>
<evidence type="ECO:0000313" key="4">
    <source>
        <dbReference type="Proteomes" id="UP000030762"/>
    </source>
</evidence>
<proteinExistence type="predicted"/>
<dbReference type="GO" id="GO:0005216">
    <property type="term" value="F:monoatomic ion channel activity"/>
    <property type="evidence" value="ECO:0007669"/>
    <property type="project" value="InterPro"/>
</dbReference>
<feature type="transmembrane region" description="Helical" evidence="2">
    <location>
        <begin position="127"/>
        <end position="150"/>
    </location>
</feature>
<dbReference type="EMBL" id="JH767264">
    <property type="protein sequence ID" value="EQC25616.1"/>
    <property type="molecule type" value="Genomic_DNA"/>
</dbReference>
<dbReference type="RefSeq" id="XP_008620948.1">
    <property type="nucleotide sequence ID" value="XM_008622726.1"/>
</dbReference>
<evidence type="ECO:0000256" key="1">
    <source>
        <dbReference type="ARBA" id="ARBA00022737"/>
    </source>
</evidence>
<dbReference type="GO" id="GO:0005886">
    <property type="term" value="C:plasma membrane"/>
    <property type="evidence" value="ECO:0007669"/>
    <property type="project" value="TreeGrafter"/>
</dbReference>
<feature type="transmembrane region" description="Helical" evidence="2">
    <location>
        <begin position="21"/>
        <end position="41"/>
    </location>
</feature>
<evidence type="ECO:0008006" key="5">
    <source>
        <dbReference type="Google" id="ProtNLM"/>
    </source>
</evidence>
<dbReference type="PANTHER" id="PTHR10582">
    <property type="entry name" value="TRANSIENT RECEPTOR POTENTIAL ION CHANNEL PROTEIN"/>
    <property type="match status" value="1"/>
</dbReference>
<name>T0PTQ9_SAPDV</name>
<dbReference type="Proteomes" id="UP000030762">
    <property type="component" value="Unassembled WGS sequence"/>
</dbReference>
<keyword evidence="4" id="KW-1185">Reference proteome</keyword>
<keyword evidence="2" id="KW-0472">Membrane</keyword>
<keyword evidence="2" id="KW-0812">Transmembrane</keyword>
<organism evidence="3 4">
    <name type="scientific">Saprolegnia diclina (strain VS20)</name>
    <dbReference type="NCBI Taxonomy" id="1156394"/>
    <lineage>
        <taxon>Eukaryota</taxon>
        <taxon>Sar</taxon>
        <taxon>Stramenopiles</taxon>
        <taxon>Oomycota</taxon>
        <taxon>Saprolegniomycetes</taxon>
        <taxon>Saprolegniales</taxon>
        <taxon>Saprolegniaceae</taxon>
        <taxon>Saprolegnia</taxon>
    </lineage>
</organism>
<dbReference type="AlphaFoldDB" id="T0PTQ9"/>
<feature type="transmembrane region" description="Helical" evidence="2">
    <location>
        <begin position="88"/>
        <end position="107"/>
    </location>
</feature>
<dbReference type="InParanoid" id="T0PTQ9"/>
<reference evidence="3 4" key="1">
    <citation type="submission" date="2012-04" db="EMBL/GenBank/DDBJ databases">
        <title>The Genome Sequence of Saprolegnia declina VS20.</title>
        <authorList>
            <consortium name="The Broad Institute Genome Sequencing Platform"/>
            <person name="Russ C."/>
            <person name="Nusbaum C."/>
            <person name="Tyler B."/>
            <person name="van West P."/>
            <person name="Dieguez-Uribeondo J."/>
            <person name="de Bruijn I."/>
            <person name="Tripathy S."/>
            <person name="Jiang R."/>
            <person name="Young S.K."/>
            <person name="Zeng Q."/>
            <person name="Gargeya S."/>
            <person name="Fitzgerald M."/>
            <person name="Haas B."/>
            <person name="Abouelleil A."/>
            <person name="Alvarado L."/>
            <person name="Arachchi H.M."/>
            <person name="Berlin A."/>
            <person name="Chapman S.B."/>
            <person name="Goldberg J."/>
            <person name="Griggs A."/>
            <person name="Gujja S."/>
            <person name="Hansen M."/>
            <person name="Howarth C."/>
            <person name="Imamovic A."/>
            <person name="Larimer J."/>
            <person name="McCowen C."/>
            <person name="Montmayeur A."/>
            <person name="Murphy C."/>
            <person name="Neiman D."/>
            <person name="Pearson M."/>
            <person name="Priest M."/>
            <person name="Roberts A."/>
            <person name="Saif S."/>
            <person name="Shea T."/>
            <person name="Sisk P."/>
            <person name="Sykes S."/>
            <person name="Wortman J."/>
            <person name="Nusbaum C."/>
            <person name="Birren B."/>
        </authorList>
    </citation>
    <scope>NUCLEOTIDE SEQUENCE [LARGE SCALE GENOMIC DNA]</scope>
    <source>
        <strain evidence="3 4">VS20</strain>
    </source>
</reference>
<dbReference type="STRING" id="1156394.T0PTQ9"/>
<gene>
    <name evidence="3" type="ORF">SDRG_16512</name>
</gene>
<protein>
    <recommendedName>
        <fullName evidence="5">Ion transport domain-containing protein</fullName>
    </recommendedName>
</protein>
<evidence type="ECO:0000256" key="2">
    <source>
        <dbReference type="SAM" id="Phobius"/>
    </source>
</evidence>
<dbReference type="GO" id="GO:0098703">
    <property type="term" value="P:calcium ion import across plasma membrane"/>
    <property type="evidence" value="ECO:0007669"/>
    <property type="project" value="TreeGrafter"/>
</dbReference>
<dbReference type="GeneID" id="19957239"/>
<sequence length="227" mass="26410">MYQLAIGKTPTPYLESYWNRIQLPTFFFVLVYVLCEFTAPFSTNMRIYAGIATVFFLWIMGVQYIEVFGSISYLLPMMRHMIADVSSFLVYYWSIQCAYTCAYYLLFKSQGESETFAPYATVLESFITTYLLLLLSHATIVVVMLLNVLIAMMSKTMGAYIEEAKVEATVTFAECVLRMEKTKTFKTSKERLDKAVNGEEYKKHMISVQRTMRREKRNGEERHSLKQ</sequence>
<keyword evidence="1" id="KW-0677">Repeat</keyword>